<reference evidence="4" key="1">
    <citation type="submission" date="2016-10" db="EMBL/GenBank/DDBJ databases">
        <authorList>
            <person name="de Groot N.N."/>
        </authorList>
    </citation>
    <scope>NUCLEOTIDE SEQUENCE [LARGE SCALE GENOMIC DNA]</scope>
    <source>
        <strain evidence="4">DSM 1551</strain>
    </source>
</reference>
<dbReference type="Proteomes" id="UP000490821">
    <property type="component" value="Unassembled WGS sequence"/>
</dbReference>
<evidence type="ECO:0000256" key="1">
    <source>
        <dbReference type="SAM" id="MobiDB-lite"/>
    </source>
</evidence>
<dbReference type="AlphaFoldDB" id="A0A1I0DWJ4"/>
<dbReference type="Pfam" id="PF19909">
    <property type="entry name" value="DUF6382"/>
    <property type="match status" value="1"/>
</dbReference>
<dbReference type="Pfam" id="PF00498">
    <property type="entry name" value="FHA"/>
    <property type="match status" value="1"/>
</dbReference>
<dbReference type="PANTHER" id="PTHR23308">
    <property type="entry name" value="NUCLEAR INHIBITOR OF PROTEIN PHOSPHATASE-1"/>
    <property type="match status" value="1"/>
</dbReference>
<dbReference type="GeneID" id="78288034"/>
<evidence type="ECO:0000313" key="4">
    <source>
        <dbReference type="EMBL" id="SET36731.1"/>
    </source>
</evidence>
<evidence type="ECO:0000313" key="5">
    <source>
        <dbReference type="Proteomes" id="UP000198558"/>
    </source>
</evidence>
<feature type="region of interest" description="Disordered" evidence="1">
    <location>
        <begin position="269"/>
        <end position="309"/>
    </location>
</feature>
<organism evidence="4 5">
    <name type="scientific">Thomasclavelia cocleata</name>
    <dbReference type="NCBI Taxonomy" id="69824"/>
    <lineage>
        <taxon>Bacteria</taxon>
        <taxon>Bacillati</taxon>
        <taxon>Bacillota</taxon>
        <taxon>Erysipelotrichia</taxon>
        <taxon>Erysipelotrichales</taxon>
        <taxon>Coprobacillaceae</taxon>
        <taxon>Thomasclavelia</taxon>
    </lineage>
</organism>
<dbReference type="PROSITE" id="PS50006">
    <property type="entry name" value="FHA_DOMAIN"/>
    <property type="match status" value="1"/>
</dbReference>
<dbReference type="SMART" id="SM00240">
    <property type="entry name" value="FHA"/>
    <property type="match status" value="1"/>
</dbReference>
<feature type="domain" description="FHA" evidence="2">
    <location>
        <begin position="375"/>
        <end position="426"/>
    </location>
</feature>
<dbReference type="EMBL" id="FOIN01000008">
    <property type="protein sequence ID" value="SET36731.1"/>
    <property type="molecule type" value="Genomic_DNA"/>
</dbReference>
<dbReference type="InterPro" id="IPR000253">
    <property type="entry name" value="FHA_dom"/>
</dbReference>
<dbReference type="InterPro" id="IPR050923">
    <property type="entry name" value="Cell_Proc_Reg/RNA_Proc"/>
</dbReference>
<reference evidence="3 6" key="3">
    <citation type="journal article" date="2020" name="Microbiome">
        <title>Single-cell genomics of uncultured bacteria reveals dietary fiber responders in the mouse gut microbiota.</title>
        <authorList>
            <person name="Chijiiwa R."/>
            <person name="Hosokawa M."/>
            <person name="Kogawa M."/>
            <person name="Nishikawa Y."/>
            <person name="Ide K."/>
            <person name="Sakanashi C."/>
            <person name="Takahashi K."/>
            <person name="Takeyama H."/>
        </authorList>
    </citation>
    <scope>NUCLEOTIDE SEQUENCE [LARGE SCALE GENOMIC DNA]</scope>
    <source>
        <strain evidence="3">IMSAGC_017</strain>
    </source>
</reference>
<name>A0A1I0DWJ4_9FIRM</name>
<dbReference type="Proteomes" id="UP000198558">
    <property type="component" value="Unassembled WGS sequence"/>
</dbReference>
<feature type="compositionally biased region" description="Basic residues" evidence="1">
    <location>
        <begin position="273"/>
        <end position="289"/>
    </location>
</feature>
<feature type="compositionally biased region" description="Basic and acidic residues" evidence="1">
    <location>
        <begin position="297"/>
        <end position="309"/>
    </location>
</feature>
<gene>
    <name evidence="3" type="ORF">IMSAGC017_00539</name>
    <name evidence="4" type="ORF">SAMN04489758_10830</name>
</gene>
<dbReference type="SUPFAM" id="SSF49879">
    <property type="entry name" value="SMAD/FHA domain"/>
    <property type="match status" value="1"/>
</dbReference>
<evidence type="ECO:0000313" key="3">
    <source>
        <dbReference type="EMBL" id="GFI40506.1"/>
    </source>
</evidence>
<evidence type="ECO:0000259" key="2">
    <source>
        <dbReference type="PROSITE" id="PS50006"/>
    </source>
</evidence>
<evidence type="ECO:0000313" key="6">
    <source>
        <dbReference type="Proteomes" id="UP000490821"/>
    </source>
</evidence>
<dbReference type="OrthoDB" id="9783862at2"/>
<dbReference type="InterPro" id="IPR045962">
    <property type="entry name" value="DUF6382"/>
</dbReference>
<accession>A0A1I0DWJ4</accession>
<dbReference type="EMBL" id="BLMI01000055">
    <property type="protein sequence ID" value="GFI40506.1"/>
    <property type="molecule type" value="Genomic_DNA"/>
</dbReference>
<protein>
    <submittedName>
        <fullName evidence="4">FHA domain-containing protein</fullName>
    </submittedName>
</protein>
<dbReference type="RefSeq" id="WP_092353147.1">
    <property type="nucleotide sequence ID" value="NZ_BLMI01000055.1"/>
</dbReference>
<dbReference type="CDD" id="cd00060">
    <property type="entry name" value="FHA"/>
    <property type="match status" value="1"/>
</dbReference>
<sequence>MINTRNKLNVNCNFLEYEINIDDSIDFFCEGMIKNNHIKGILPISFQQVDTNRYYSFDVSGLISLDEILNNPVDKKQLINILISIIDTLEIAGEYMIEEKYFLLNINNVYVDRKSDEAYLVCLPIENTEDIMNFDEFLKYVLVMAKYVNEADTDFQIKIFNFLNSNYNCSLKDIKSLLLSLKNNYYNKPNPVPKEIKLSQPIKEIRPREVTIPAYQEILPKPSIPIYQEIPRKEQKPIAVKKNMEVETFQSKRTDGIPTLKRNKTINVDKDSIKKKKKEKSFSKNKSKKSSIPTLSKRKEAKINNDKTNRNIDLPYERNIEPGNFAGTTVLGQNDGTTVLSEGTTVLSANQANIKYATITRMINNQKMEINKMIFNIGKDEQFNDFVINDNTAVSRKHAEIHYENGKYFILDLNSTNKTIVDGTIVRPGYKLELFSGSRIKIADEDFIFEI</sequence>
<keyword evidence="5" id="KW-1185">Reference proteome</keyword>
<reference evidence="5" key="2">
    <citation type="submission" date="2016-10" db="EMBL/GenBank/DDBJ databases">
        <authorList>
            <person name="Varghese N."/>
            <person name="Submissions S."/>
        </authorList>
    </citation>
    <scope>NUCLEOTIDE SEQUENCE [LARGE SCALE GENOMIC DNA]</scope>
    <source>
        <strain evidence="5">DSM 1551</strain>
    </source>
</reference>
<dbReference type="InterPro" id="IPR008984">
    <property type="entry name" value="SMAD_FHA_dom_sf"/>
</dbReference>
<proteinExistence type="predicted"/>
<dbReference type="Gene3D" id="2.60.200.20">
    <property type="match status" value="1"/>
</dbReference>